<dbReference type="AlphaFoldDB" id="A0A964T6E8"/>
<proteinExistence type="predicted"/>
<dbReference type="OrthoDB" id="1399884at2"/>
<sequence length="176" mass="19727">MGLEDWATRVSGARRAAHNVLAKHESAASRIVLLEDLSKHLSGTPVDVQDYFSEAISCLENELYRSGIVLAWAGHFNVFSEVCFQKHEADIRAARPKWAFKDLAELKELVAESQFLTVAKDVKFTTKAKLRILDGQLSQRNQCAHPTLYRPSMNAAIGYVDDMIRQTLVYLPPPSP</sequence>
<name>A0A964T6E8_9HYPH</name>
<keyword evidence="2" id="KW-1185">Reference proteome</keyword>
<protein>
    <submittedName>
        <fullName evidence="1">Uncharacterized protein</fullName>
    </submittedName>
</protein>
<evidence type="ECO:0000313" key="2">
    <source>
        <dbReference type="Proteomes" id="UP000773614"/>
    </source>
</evidence>
<evidence type="ECO:0000313" key="1">
    <source>
        <dbReference type="EMBL" id="MYZ49396.1"/>
    </source>
</evidence>
<reference evidence="1" key="1">
    <citation type="submission" date="2019-03" db="EMBL/GenBank/DDBJ databases">
        <title>Afifella sp. nov., isolated from activated sludge.</title>
        <authorList>
            <person name="Li Q."/>
            <person name="Liu Y."/>
        </authorList>
    </citation>
    <scope>NUCLEOTIDE SEQUENCE</scope>
    <source>
        <strain evidence="1">L72</strain>
    </source>
</reference>
<organism evidence="1 2">
    <name type="scientific">Propylenella binzhouense</name>
    <dbReference type="NCBI Taxonomy" id="2555902"/>
    <lineage>
        <taxon>Bacteria</taxon>
        <taxon>Pseudomonadati</taxon>
        <taxon>Pseudomonadota</taxon>
        <taxon>Alphaproteobacteria</taxon>
        <taxon>Hyphomicrobiales</taxon>
        <taxon>Propylenellaceae</taxon>
        <taxon>Propylenella</taxon>
    </lineage>
</organism>
<comment type="caution">
    <text evidence="1">The sequence shown here is derived from an EMBL/GenBank/DDBJ whole genome shotgun (WGS) entry which is preliminary data.</text>
</comment>
<dbReference type="Proteomes" id="UP000773614">
    <property type="component" value="Unassembled WGS sequence"/>
</dbReference>
<dbReference type="EMBL" id="SPKJ01000072">
    <property type="protein sequence ID" value="MYZ49396.1"/>
    <property type="molecule type" value="Genomic_DNA"/>
</dbReference>
<dbReference type="RefSeq" id="WP_161141736.1">
    <property type="nucleotide sequence ID" value="NZ_SPKJ01000072.1"/>
</dbReference>
<accession>A0A964T6E8</accession>
<gene>
    <name evidence="1" type="ORF">E4O86_16935</name>
</gene>